<comment type="subcellular location">
    <subcellularLocation>
        <location evidence="1">Membrane</location>
        <topology evidence="1">Multi-pass membrane protein</topology>
    </subcellularLocation>
</comment>
<feature type="transmembrane region" description="Helical" evidence="7">
    <location>
        <begin position="191"/>
        <end position="209"/>
    </location>
</feature>
<keyword evidence="6 7" id="KW-0472">Membrane</keyword>
<evidence type="ECO:0000256" key="1">
    <source>
        <dbReference type="ARBA" id="ARBA00004141"/>
    </source>
</evidence>
<dbReference type="SUPFAM" id="SSF52540">
    <property type="entry name" value="P-loop containing nucleoside triphosphate hydrolases"/>
    <property type="match status" value="1"/>
</dbReference>
<dbReference type="InterPro" id="IPR027417">
    <property type="entry name" value="P-loop_NTPase"/>
</dbReference>
<dbReference type="InterPro" id="IPR050352">
    <property type="entry name" value="ABCG_transporters"/>
</dbReference>
<keyword evidence="4 7" id="KW-0812">Transmembrane</keyword>
<gene>
    <name evidence="9" type="ORF">g.5436</name>
</gene>
<dbReference type="PANTHER" id="PTHR48041:SF139">
    <property type="entry name" value="PROTEIN SCARLET"/>
    <property type="match status" value="1"/>
</dbReference>
<evidence type="ECO:0000256" key="7">
    <source>
        <dbReference type="SAM" id="Phobius"/>
    </source>
</evidence>
<evidence type="ECO:0000256" key="3">
    <source>
        <dbReference type="ARBA" id="ARBA00022448"/>
    </source>
</evidence>
<feature type="non-terminal residue" evidence="9">
    <location>
        <position position="255"/>
    </location>
</feature>
<organism evidence="9">
    <name type="scientific">Homalodisca liturata</name>
    <dbReference type="NCBI Taxonomy" id="320908"/>
    <lineage>
        <taxon>Eukaryota</taxon>
        <taxon>Metazoa</taxon>
        <taxon>Ecdysozoa</taxon>
        <taxon>Arthropoda</taxon>
        <taxon>Hexapoda</taxon>
        <taxon>Insecta</taxon>
        <taxon>Pterygota</taxon>
        <taxon>Neoptera</taxon>
        <taxon>Paraneoptera</taxon>
        <taxon>Hemiptera</taxon>
        <taxon>Auchenorrhyncha</taxon>
        <taxon>Membracoidea</taxon>
        <taxon>Cicadellidae</taxon>
        <taxon>Cicadellinae</taxon>
        <taxon>Proconiini</taxon>
        <taxon>Homalodisca</taxon>
    </lineage>
</organism>
<reference evidence="9" key="1">
    <citation type="submission" date="2015-11" db="EMBL/GenBank/DDBJ databases">
        <title>De novo transcriptome assembly of four potential Pierce s Disease insect vectors from Arizona vineyards.</title>
        <authorList>
            <person name="Tassone E.E."/>
        </authorList>
    </citation>
    <scope>NUCLEOTIDE SEQUENCE</scope>
</reference>
<name>A0A1B6K2B3_9HEMI</name>
<comment type="similarity">
    <text evidence="2">Belongs to the ABC transporter superfamily. ABCG family. Eye pigment precursor importer (TC 3.A.1.204) subfamily.</text>
</comment>
<dbReference type="Gene3D" id="3.40.50.300">
    <property type="entry name" value="P-loop containing nucleotide triphosphate hydrolases"/>
    <property type="match status" value="1"/>
</dbReference>
<feature type="domain" description="ABC transporter" evidence="8">
    <location>
        <begin position="7"/>
        <end position="37"/>
    </location>
</feature>
<evidence type="ECO:0000313" key="9">
    <source>
        <dbReference type="EMBL" id="JAT05571.1"/>
    </source>
</evidence>
<proteinExistence type="inferred from homology"/>
<evidence type="ECO:0000256" key="5">
    <source>
        <dbReference type="ARBA" id="ARBA00022989"/>
    </source>
</evidence>
<sequence>VANVGLSSLSGGERKRVMIAVEFTVGADVLILDEPTSGLDSHLALELVHMLKTYAVEHNKIVIMTIHQPGTGLFEMIDNLYFFYKGNIIYQGTVPELDLFLESRGLLVSTCLSRPELLFEMFTEHSIIKEVRDCKPQVLKLIEDRKAESAAGATSTAMTLGGGRFAFNWSVNTSHLALIYKRSAVLTLRGLGFLSILTIFVLALLFAWLKLVARVAPPFFSLISEKILPQEDFTFTGAVSNFMSFVDKECPAALP</sequence>
<dbReference type="GO" id="GO:0005524">
    <property type="term" value="F:ATP binding"/>
    <property type="evidence" value="ECO:0007669"/>
    <property type="project" value="InterPro"/>
</dbReference>
<protein>
    <recommendedName>
        <fullName evidence="8">ABC transporter domain-containing protein</fullName>
    </recommendedName>
</protein>
<evidence type="ECO:0000259" key="8">
    <source>
        <dbReference type="Pfam" id="PF00005"/>
    </source>
</evidence>
<dbReference type="EMBL" id="GECU01002136">
    <property type="protein sequence ID" value="JAT05571.1"/>
    <property type="molecule type" value="Transcribed_RNA"/>
</dbReference>
<evidence type="ECO:0000256" key="2">
    <source>
        <dbReference type="ARBA" id="ARBA00005814"/>
    </source>
</evidence>
<dbReference type="GO" id="GO:0016020">
    <property type="term" value="C:membrane"/>
    <property type="evidence" value="ECO:0007669"/>
    <property type="project" value="UniProtKB-SubCell"/>
</dbReference>
<accession>A0A1B6K2B3</accession>
<feature type="non-terminal residue" evidence="9">
    <location>
        <position position="1"/>
    </location>
</feature>
<dbReference type="InterPro" id="IPR003439">
    <property type="entry name" value="ABC_transporter-like_ATP-bd"/>
</dbReference>
<evidence type="ECO:0000256" key="6">
    <source>
        <dbReference type="ARBA" id="ARBA00023136"/>
    </source>
</evidence>
<dbReference type="PANTHER" id="PTHR48041">
    <property type="entry name" value="ABC TRANSPORTER G FAMILY MEMBER 28"/>
    <property type="match status" value="1"/>
</dbReference>
<evidence type="ECO:0000256" key="4">
    <source>
        <dbReference type="ARBA" id="ARBA00022692"/>
    </source>
</evidence>
<dbReference type="Pfam" id="PF00005">
    <property type="entry name" value="ABC_tran"/>
    <property type="match status" value="1"/>
</dbReference>
<keyword evidence="5 7" id="KW-1133">Transmembrane helix</keyword>
<dbReference type="AlphaFoldDB" id="A0A1B6K2B3"/>
<dbReference type="GO" id="GO:0016887">
    <property type="term" value="F:ATP hydrolysis activity"/>
    <property type="evidence" value="ECO:0007669"/>
    <property type="project" value="InterPro"/>
</dbReference>
<dbReference type="GO" id="GO:0042626">
    <property type="term" value="F:ATPase-coupled transmembrane transporter activity"/>
    <property type="evidence" value="ECO:0007669"/>
    <property type="project" value="TreeGrafter"/>
</dbReference>
<keyword evidence="3" id="KW-0813">Transport</keyword>